<dbReference type="EMBL" id="GBRH01186436">
    <property type="protein sequence ID" value="JAE11460.1"/>
    <property type="molecule type" value="Transcribed_RNA"/>
</dbReference>
<evidence type="ECO:0000313" key="1">
    <source>
        <dbReference type="EMBL" id="JAE11460.1"/>
    </source>
</evidence>
<organism evidence="1">
    <name type="scientific">Arundo donax</name>
    <name type="common">Giant reed</name>
    <name type="synonym">Donax arundinaceus</name>
    <dbReference type="NCBI Taxonomy" id="35708"/>
    <lineage>
        <taxon>Eukaryota</taxon>
        <taxon>Viridiplantae</taxon>
        <taxon>Streptophyta</taxon>
        <taxon>Embryophyta</taxon>
        <taxon>Tracheophyta</taxon>
        <taxon>Spermatophyta</taxon>
        <taxon>Magnoliopsida</taxon>
        <taxon>Liliopsida</taxon>
        <taxon>Poales</taxon>
        <taxon>Poaceae</taxon>
        <taxon>PACMAD clade</taxon>
        <taxon>Arundinoideae</taxon>
        <taxon>Arundineae</taxon>
        <taxon>Arundo</taxon>
    </lineage>
</organism>
<protein>
    <submittedName>
        <fullName evidence="1">Uncharacterized protein</fullName>
    </submittedName>
</protein>
<reference evidence="1" key="2">
    <citation type="journal article" date="2015" name="Data Brief">
        <title>Shoot transcriptome of the giant reed, Arundo donax.</title>
        <authorList>
            <person name="Barrero R.A."/>
            <person name="Guerrero F.D."/>
            <person name="Moolhuijzen P."/>
            <person name="Goolsby J.A."/>
            <person name="Tidwell J."/>
            <person name="Bellgard S.E."/>
            <person name="Bellgard M.I."/>
        </authorList>
    </citation>
    <scope>NUCLEOTIDE SEQUENCE</scope>
    <source>
        <tissue evidence="1">Shoot tissue taken approximately 20 cm above the soil surface</tissue>
    </source>
</reference>
<proteinExistence type="predicted"/>
<accession>A0A0A9FEI0</accession>
<dbReference type="AlphaFoldDB" id="A0A0A9FEI0"/>
<name>A0A0A9FEI0_ARUDO</name>
<sequence length="49" mass="5658">MIIMHASHLPGAHCTSSHTSCVSFWPACSHCCMHGSLQQFQWQHYYNCY</sequence>
<reference evidence="1" key="1">
    <citation type="submission" date="2014-09" db="EMBL/GenBank/DDBJ databases">
        <authorList>
            <person name="Magalhaes I.L.F."/>
            <person name="Oliveira U."/>
            <person name="Santos F.R."/>
            <person name="Vidigal T.H.D.A."/>
            <person name="Brescovit A.D."/>
            <person name="Santos A.J."/>
        </authorList>
    </citation>
    <scope>NUCLEOTIDE SEQUENCE</scope>
    <source>
        <tissue evidence="1">Shoot tissue taken approximately 20 cm above the soil surface</tissue>
    </source>
</reference>